<dbReference type="HAMAP" id="MF_00147_B">
    <property type="entry name" value="TIM_B"/>
    <property type="match status" value="1"/>
</dbReference>
<name>A0ABU9Z1G1_9RHOO</name>
<comment type="caution">
    <text evidence="7">Lacks conserved residue(s) required for the propagation of feature annotation.</text>
</comment>
<feature type="binding site" evidence="7">
    <location>
        <begin position="9"/>
        <end position="11"/>
    </location>
    <ligand>
        <name>substrate</name>
    </ligand>
</feature>
<evidence type="ECO:0000256" key="3">
    <source>
        <dbReference type="ARBA" id="ARBA00022432"/>
    </source>
</evidence>
<feature type="binding site" evidence="7">
    <location>
        <position position="212"/>
    </location>
    <ligand>
        <name>substrate</name>
    </ligand>
</feature>
<dbReference type="PANTHER" id="PTHR21139">
    <property type="entry name" value="TRIOSEPHOSPHATE ISOMERASE"/>
    <property type="match status" value="1"/>
</dbReference>
<dbReference type="GO" id="GO:0004807">
    <property type="term" value="F:triose-phosphate isomerase activity"/>
    <property type="evidence" value="ECO:0007669"/>
    <property type="project" value="UniProtKB-EC"/>
</dbReference>
<evidence type="ECO:0000256" key="5">
    <source>
        <dbReference type="ARBA" id="ARBA00023152"/>
    </source>
</evidence>
<evidence type="ECO:0000256" key="7">
    <source>
        <dbReference type="HAMAP-Rule" id="MF_00147"/>
    </source>
</evidence>
<dbReference type="EMBL" id="JBDIVE010000007">
    <property type="protein sequence ID" value="MEN3069577.1"/>
    <property type="molecule type" value="Genomic_DNA"/>
</dbReference>
<dbReference type="Pfam" id="PF00121">
    <property type="entry name" value="TIM"/>
    <property type="match status" value="1"/>
</dbReference>
<evidence type="ECO:0000256" key="6">
    <source>
        <dbReference type="ARBA" id="ARBA00023235"/>
    </source>
</evidence>
<evidence type="ECO:0000256" key="2">
    <source>
        <dbReference type="ARBA" id="ARBA00007422"/>
    </source>
</evidence>
<dbReference type="InterPro" id="IPR022896">
    <property type="entry name" value="TrioseP_Isoase_bac/euk"/>
</dbReference>
<reference evidence="9 10" key="1">
    <citation type="journal article" date="2018" name="Int. J. Syst. Evol. Microbiol.">
        <title>Uliginosibacterium sediminicola sp. nov., isolated from freshwater sediment.</title>
        <authorList>
            <person name="Hwang W.M."/>
            <person name="Kim S.M."/>
            <person name="Kang K."/>
            <person name="Ahn T.Y."/>
        </authorList>
    </citation>
    <scope>NUCLEOTIDE SEQUENCE [LARGE SCALE GENOMIC DNA]</scope>
    <source>
        <strain evidence="9 10">M1-21</strain>
    </source>
</reference>
<feature type="active site" description="Proton acceptor" evidence="7">
    <location>
        <position position="167"/>
    </location>
</feature>
<evidence type="ECO:0000313" key="10">
    <source>
        <dbReference type="Proteomes" id="UP001410394"/>
    </source>
</evidence>
<accession>A0ABU9Z1G1</accession>
<evidence type="ECO:0000256" key="8">
    <source>
        <dbReference type="RuleBase" id="RU363013"/>
    </source>
</evidence>
<comment type="similarity">
    <text evidence="2 7 8">Belongs to the triosephosphate isomerase family.</text>
</comment>
<proteinExistence type="inferred from homology"/>
<organism evidence="9 10">
    <name type="scientific">Uliginosibacterium sediminicola</name>
    <dbReference type="NCBI Taxonomy" id="2024550"/>
    <lineage>
        <taxon>Bacteria</taxon>
        <taxon>Pseudomonadati</taxon>
        <taxon>Pseudomonadota</taxon>
        <taxon>Betaproteobacteria</taxon>
        <taxon>Rhodocyclales</taxon>
        <taxon>Zoogloeaceae</taxon>
        <taxon>Uliginosibacterium</taxon>
    </lineage>
</organism>
<comment type="catalytic activity">
    <reaction evidence="7 8">
        <text>D-glyceraldehyde 3-phosphate = dihydroxyacetone phosphate</text>
        <dbReference type="Rhea" id="RHEA:18585"/>
        <dbReference type="ChEBI" id="CHEBI:57642"/>
        <dbReference type="ChEBI" id="CHEBI:59776"/>
        <dbReference type="EC" id="5.3.1.1"/>
    </reaction>
</comment>
<comment type="function">
    <text evidence="7">Involved in the gluconeogenesis. Catalyzes stereospecifically the conversion of dihydroxyacetone phosphate (DHAP) to D-glyceraldehyde-3-phosphate (G3P).</text>
</comment>
<dbReference type="InterPro" id="IPR035990">
    <property type="entry name" value="TIM_sf"/>
</dbReference>
<sequence length="258" mass="27868">MKKYWLVGNWKMHGSLASNATLLNAIRERQPALSPYVDMVLCPAFPYIAQMASLVEGTGIQLGAQNASDHLQGAYTGETSPRMLKELGCGYVIIGHSERRIYQGENDGLMGRKALAAIDAGLIPIICVGETAEERDKSRTHEVLARQLDAAFGYIRTAHDQVIIAYEPIWAIGTGIAATPEIVQTEHAFLRSRVAQRDPSFAARMPIIYGGSVKPGNAASLFSMPDVDGGLIGSAALNAEDFVAIYQSLVKTCESRAD</sequence>
<gene>
    <name evidence="7 9" type="primary">tpiA</name>
    <name evidence="9" type="ORF">ABDB84_13895</name>
</gene>
<keyword evidence="4 7" id="KW-0963">Cytoplasm</keyword>
<dbReference type="NCBIfam" id="TIGR00419">
    <property type="entry name" value="tim"/>
    <property type="match status" value="1"/>
</dbReference>
<keyword evidence="5 7" id="KW-0324">Glycolysis</keyword>
<evidence type="ECO:0000256" key="4">
    <source>
        <dbReference type="ARBA" id="ARBA00022490"/>
    </source>
</evidence>
<keyword evidence="3 7" id="KW-0312">Gluconeogenesis</keyword>
<dbReference type="InterPro" id="IPR000652">
    <property type="entry name" value="Triosephosphate_isomerase"/>
</dbReference>
<feature type="binding site" evidence="7">
    <location>
        <position position="173"/>
    </location>
    <ligand>
        <name>substrate</name>
    </ligand>
</feature>
<evidence type="ECO:0000256" key="1">
    <source>
        <dbReference type="ARBA" id="ARBA00004939"/>
    </source>
</evidence>
<dbReference type="PROSITE" id="PS51440">
    <property type="entry name" value="TIM_2"/>
    <property type="match status" value="1"/>
</dbReference>
<dbReference type="PANTHER" id="PTHR21139:SF42">
    <property type="entry name" value="TRIOSEPHOSPHATE ISOMERASE"/>
    <property type="match status" value="1"/>
</dbReference>
<protein>
    <recommendedName>
        <fullName evidence="7 8">Triosephosphate isomerase</fullName>
        <shortName evidence="7">TIM</shortName>
        <shortName evidence="7">TPI</shortName>
        <ecNumber evidence="7 8">5.3.1.1</ecNumber>
    </recommendedName>
    <alternativeName>
        <fullName evidence="7">Triose-phosphate isomerase</fullName>
    </alternativeName>
</protein>
<keyword evidence="10" id="KW-1185">Reference proteome</keyword>
<dbReference type="PROSITE" id="PS00171">
    <property type="entry name" value="TIM_1"/>
    <property type="match status" value="1"/>
</dbReference>
<dbReference type="InterPro" id="IPR020861">
    <property type="entry name" value="Triosephosphate_isomerase_AS"/>
</dbReference>
<dbReference type="SUPFAM" id="SSF51351">
    <property type="entry name" value="Triosephosphate isomerase (TIM)"/>
    <property type="match status" value="1"/>
</dbReference>
<dbReference type="Gene3D" id="3.20.20.70">
    <property type="entry name" value="Aldolase class I"/>
    <property type="match status" value="1"/>
</dbReference>
<dbReference type="RefSeq" id="WP_345920344.1">
    <property type="nucleotide sequence ID" value="NZ_JBDIVE010000007.1"/>
</dbReference>
<keyword evidence="6 7" id="KW-0413">Isomerase</keyword>
<comment type="pathway">
    <text evidence="1">Carbohydrate metabolism; erythritol degradation.</text>
</comment>
<evidence type="ECO:0000313" key="9">
    <source>
        <dbReference type="EMBL" id="MEN3069577.1"/>
    </source>
</evidence>
<comment type="caution">
    <text evidence="9">The sequence shown here is derived from an EMBL/GenBank/DDBJ whole genome shotgun (WGS) entry which is preliminary data.</text>
</comment>
<dbReference type="Proteomes" id="UP001410394">
    <property type="component" value="Unassembled WGS sequence"/>
</dbReference>
<dbReference type="CDD" id="cd00311">
    <property type="entry name" value="TIM"/>
    <property type="match status" value="1"/>
</dbReference>
<comment type="subunit">
    <text evidence="7 8">Homodimer.</text>
</comment>
<dbReference type="InterPro" id="IPR013785">
    <property type="entry name" value="Aldolase_TIM"/>
</dbReference>
<dbReference type="EC" id="5.3.1.1" evidence="7 8"/>
<comment type="pathway">
    <text evidence="7 8">Carbohydrate degradation; glycolysis; D-glyceraldehyde 3-phosphate from glycerone phosphate: step 1/1.</text>
</comment>
<comment type="subcellular location">
    <subcellularLocation>
        <location evidence="7 8">Cytoplasm</location>
    </subcellularLocation>
</comment>
<comment type="pathway">
    <text evidence="7 8">Carbohydrate biosynthesis; gluconeogenesis.</text>
</comment>
<feature type="active site" description="Electrophile" evidence="7">
    <location>
        <position position="96"/>
    </location>
</feature>